<feature type="region of interest" description="Disordered" evidence="2">
    <location>
        <begin position="1"/>
        <end position="30"/>
    </location>
</feature>
<evidence type="ECO:0000256" key="2">
    <source>
        <dbReference type="SAM" id="MobiDB-lite"/>
    </source>
</evidence>
<reference evidence="3 4" key="1">
    <citation type="submission" date="2019-07" db="EMBL/GenBank/DDBJ databases">
        <title>Full genome sequence of Luteimonas sp. Gr-4.</title>
        <authorList>
            <person name="Im W.-T."/>
        </authorList>
    </citation>
    <scope>NUCLEOTIDE SEQUENCE [LARGE SCALE GENOMIC DNA]</scope>
    <source>
        <strain evidence="3 4">Gr-4</strain>
    </source>
</reference>
<dbReference type="AlphaFoldDB" id="A0A518N6L5"/>
<feature type="compositionally biased region" description="Pro residues" evidence="2">
    <location>
        <begin position="8"/>
        <end position="22"/>
    </location>
</feature>
<feature type="coiled-coil region" evidence="1">
    <location>
        <begin position="58"/>
        <end position="85"/>
    </location>
</feature>
<dbReference type="OrthoDB" id="5998613at2"/>
<keyword evidence="1" id="KW-0175">Coiled coil</keyword>
<evidence type="ECO:0000313" key="3">
    <source>
        <dbReference type="EMBL" id="QDW67561.1"/>
    </source>
</evidence>
<proteinExistence type="predicted"/>
<dbReference type="KEGG" id="lug:FPZ22_12295"/>
<dbReference type="Proteomes" id="UP000316584">
    <property type="component" value="Chromosome"/>
</dbReference>
<gene>
    <name evidence="3" type="ORF">FPZ22_12295</name>
</gene>
<evidence type="ECO:0000256" key="1">
    <source>
        <dbReference type="SAM" id="Coils"/>
    </source>
</evidence>
<dbReference type="EMBL" id="CP042218">
    <property type="protein sequence ID" value="QDW67561.1"/>
    <property type="molecule type" value="Genomic_DNA"/>
</dbReference>
<protein>
    <submittedName>
        <fullName evidence="3">Uncharacterized protein</fullName>
    </submittedName>
</protein>
<accession>A0A518N6L5</accession>
<organism evidence="3 4">
    <name type="scientific">Luteimonas granuli</name>
    <dbReference type="NCBI Taxonomy" id="1176533"/>
    <lineage>
        <taxon>Bacteria</taxon>
        <taxon>Pseudomonadati</taxon>
        <taxon>Pseudomonadota</taxon>
        <taxon>Gammaproteobacteria</taxon>
        <taxon>Lysobacterales</taxon>
        <taxon>Lysobacteraceae</taxon>
        <taxon>Luteimonas</taxon>
    </lineage>
</organism>
<evidence type="ECO:0000313" key="4">
    <source>
        <dbReference type="Proteomes" id="UP000316584"/>
    </source>
</evidence>
<name>A0A518N6L5_9GAMM</name>
<keyword evidence="4" id="KW-1185">Reference proteome</keyword>
<sequence>MAQSPAPASGPPTDPTDPPTDPIDPADITDVTDWTDSAEAAAQWNDETEKGDVRADALARNEAEIAAGEQRLAEIDERLRQLDAAERASNAVAVKLRGPEPSEADMRAALEYAMYASNGETRIDNGVARSVLSIKQFQKQGCMPAEAADGYYCEYLIEAAMELQANDGGGVDWNDFLDAMLVPENASGRFVYDTSLQRWVRFDP</sequence>